<evidence type="ECO:0000256" key="1">
    <source>
        <dbReference type="SAM" id="MobiDB-lite"/>
    </source>
</evidence>
<dbReference type="EMBL" id="BARU01040400">
    <property type="protein sequence ID" value="GAH77553.1"/>
    <property type="molecule type" value="Genomic_DNA"/>
</dbReference>
<evidence type="ECO:0000313" key="2">
    <source>
        <dbReference type="EMBL" id="GAH77553.1"/>
    </source>
</evidence>
<comment type="caution">
    <text evidence="2">The sequence shown here is derived from an EMBL/GenBank/DDBJ whole genome shotgun (WGS) entry which is preliminary data.</text>
</comment>
<protein>
    <submittedName>
        <fullName evidence="2">Uncharacterized protein</fullName>
    </submittedName>
</protein>
<gene>
    <name evidence="2" type="ORF">S03H2_62461</name>
</gene>
<dbReference type="AlphaFoldDB" id="X1K642"/>
<sequence>MGFAQNPRLGRNFTMGGIKQQRWAKHRPELRIMP</sequence>
<reference evidence="2" key="1">
    <citation type="journal article" date="2014" name="Front. Microbiol.">
        <title>High frequency of phylogenetically diverse reductive dehalogenase-homologous genes in deep subseafloor sedimentary metagenomes.</title>
        <authorList>
            <person name="Kawai M."/>
            <person name="Futagami T."/>
            <person name="Toyoda A."/>
            <person name="Takaki Y."/>
            <person name="Nishi S."/>
            <person name="Hori S."/>
            <person name="Arai W."/>
            <person name="Tsubouchi T."/>
            <person name="Morono Y."/>
            <person name="Uchiyama I."/>
            <person name="Ito T."/>
            <person name="Fujiyama A."/>
            <person name="Inagaki F."/>
            <person name="Takami H."/>
        </authorList>
    </citation>
    <scope>NUCLEOTIDE SEQUENCE</scope>
    <source>
        <strain evidence="2">Expedition CK06-06</strain>
    </source>
</reference>
<feature type="non-terminal residue" evidence="2">
    <location>
        <position position="34"/>
    </location>
</feature>
<proteinExistence type="predicted"/>
<organism evidence="2">
    <name type="scientific">marine sediment metagenome</name>
    <dbReference type="NCBI Taxonomy" id="412755"/>
    <lineage>
        <taxon>unclassified sequences</taxon>
        <taxon>metagenomes</taxon>
        <taxon>ecological metagenomes</taxon>
    </lineage>
</organism>
<feature type="region of interest" description="Disordered" evidence="1">
    <location>
        <begin position="1"/>
        <end position="34"/>
    </location>
</feature>
<name>X1K642_9ZZZZ</name>
<accession>X1K642</accession>